<reference evidence="5 6" key="1">
    <citation type="submission" date="2015-07" db="EMBL/GenBank/DDBJ databases">
        <title>Whole genome sequence of Herpetosiphon geysericola DSM 7119.</title>
        <authorList>
            <person name="Hemp J."/>
            <person name="Ward L.M."/>
            <person name="Pace L.A."/>
            <person name="Fischer W.W."/>
        </authorList>
    </citation>
    <scope>NUCLEOTIDE SEQUENCE [LARGE SCALE GENOMIC DNA]</scope>
    <source>
        <strain evidence="5 6">DSM 7119</strain>
    </source>
</reference>
<proteinExistence type="inferred from homology"/>
<protein>
    <submittedName>
        <fullName evidence="5">Uncharacterized protein</fullName>
    </submittedName>
</protein>
<dbReference type="Pfam" id="PF22369">
    <property type="entry name" value="GLMA_2nd"/>
    <property type="match status" value="1"/>
</dbReference>
<dbReference type="InterPro" id="IPR054746">
    <property type="entry name" value="GLMA-like_second"/>
</dbReference>
<evidence type="ECO:0000313" key="6">
    <source>
        <dbReference type="Proteomes" id="UP000050277"/>
    </source>
</evidence>
<keyword evidence="6" id="KW-1185">Reference proteome</keyword>
<comment type="similarity">
    <text evidence="1 2">Belongs to the glycosyl hydrolase 35 family.</text>
</comment>
<gene>
    <name evidence="5" type="ORF">SE18_01535</name>
</gene>
<dbReference type="EMBL" id="LGKP01000004">
    <property type="protein sequence ID" value="KPL91692.1"/>
    <property type="molecule type" value="Genomic_DNA"/>
</dbReference>
<dbReference type="AlphaFoldDB" id="A0A0P6YHJ2"/>
<organism evidence="5 6">
    <name type="scientific">Herpetosiphon geysericola</name>
    <dbReference type="NCBI Taxonomy" id="70996"/>
    <lineage>
        <taxon>Bacteria</taxon>
        <taxon>Bacillati</taxon>
        <taxon>Chloroflexota</taxon>
        <taxon>Chloroflexia</taxon>
        <taxon>Herpetosiphonales</taxon>
        <taxon>Herpetosiphonaceae</taxon>
        <taxon>Herpetosiphon</taxon>
    </lineage>
</organism>
<dbReference type="GO" id="GO:0004553">
    <property type="term" value="F:hydrolase activity, hydrolyzing O-glycosyl compounds"/>
    <property type="evidence" value="ECO:0007669"/>
    <property type="project" value="InterPro"/>
</dbReference>
<dbReference type="STRING" id="70996.SE18_01535"/>
<dbReference type="Gene3D" id="3.20.20.80">
    <property type="entry name" value="Glycosidases"/>
    <property type="match status" value="1"/>
</dbReference>
<name>A0A0P6YHJ2_9CHLR</name>
<dbReference type="OrthoDB" id="9813184at2"/>
<evidence type="ECO:0000256" key="2">
    <source>
        <dbReference type="RuleBase" id="RU003679"/>
    </source>
</evidence>
<feature type="domain" description="GLMA-like second" evidence="4">
    <location>
        <begin position="485"/>
        <end position="566"/>
    </location>
</feature>
<dbReference type="InterPro" id="IPR017853">
    <property type="entry name" value="GH"/>
</dbReference>
<feature type="domain" description="Glycoside hydrolase 35 catalytic" evidence="3">
    <location>
        <begin position="10"/>
        <end position="122"/>
    </location>
</feature>
<dbReference type="PANTHER" id="PTHR23421">
    <property type="entry name" value="BETA-GALACTOSIDASE RELATED"/>
    <property type="match status" value="1"/>
</dbReference>
<dbReference type="InterPro" id="IPR031330">
    <property type="entry name" value="Gly_Hdrlase_35_cat"/>
</dbReference>
<evidence type="ECO:0000256" key="1">
    <source>
        <dbReference type="ARBA" id="ARBA00009809"/>
    </source>
</evidence>
<evidence type="ECO:0000259" key="4">
    <source>
        <dbReference type="Pfam" id="PF22369"/>
    </source>
</evidence>
<dbReference type="Proteomes" id="UP000050277">
    <property type="component" value="Unassembled WGS sequence"/>
</dbReference>
<dbReference type="GO" id="GO:0005975">
    <property type="term" value="P:carbohydrate metabolic process"/>
    <property type="evidence" value="ECO:0007669"/>
    <property type="project" value="InterPro"/>
</dbReference>
<evidence type="ECO:0000259" key="3">
    <source>
        <dbReference type="Pfam" id="PF01301"/>
    </source>
</evidence>
<sequence length="672" mass="76114">MSVTLTANGLAVNGQEVPVYSGTIHYWRLERDRWEYILDQAKALGFSMVETYIPWGVHETAPGEYDWGQIDPRKDLAAFIRLCHERAIWLIVRPGPLINAELTDFGFPQWILDDPAMQARTALDTMHMSLAAGLHPPHQFPVPSYTSPEYVAAVGVWFDHMCQVIVPQLAPHGPIVAVQSDNETCYMFHEQAYATDYSPSSLALYQAMLAEQYGAIEELNHAYATNYASFEAVVAPRDADIANRPDLIAHLDWVRYKEVHVNWIVATMADMLRERGVVDVPLFHDVAFQYRTPLDINAMESNGHIDWVGINYYRQPQGFDGATTLVRYMAGTTRLPFIPEFGSGLWIHHAMTPLPEETEFVSLAALMYGVKAFNFYMLVERDRWLACPITRHGDYRPEYAQFFERLLGFLQQQQWWNFQRKPEVLVLMSYDLGRYRAATSTLHYGHVDLLNLPPALYRVELDLGFSSDLEAESDDFDSQSWYGSLRRTLEANHIDYDLSDSHLRSQRMADYKLVFAQSIDWMSNADQQRLLQAAEAGATIWLGPTLPTLDEYFQPCTILADQLAGKRQVALGNGYLGLLSQAELAAFCAELAAGLPVRPQHQQLAVTSHRYQGREMLFVANPTAEAINSRLDFAQPVRLTSIWGAFEGAALQPQHPISLAAYTIAIVEVQHD</sequence>
<dbReference type="Pfam" id="PF01301">
    <property type="entry name" value="Glyco_hydro_35"/>
    <property type="match status" value="1"/>
</dbReference>
<dbReference type="RefSeq" id="WP_054532652.1">
    <property type="nucleotide sequence ID" value="NZ_LGKP01000004.1"/>
</dbReference>
<dbReference type="SUPFAM" id="SSF51445">
    <property type="entry name" value="(Trans)glycosidases"/>
    <property type="match status" value="1"/>
</dbReference>
<evidence type="ECO:0000313" key="5">
    <source>
        <dbReference type="EMBL" id="KPL91692.1"/>
    </source>
</evidence>
<accession>A0A0P6YHJ2</accession>
<dbReference type="PRINTS" id="PR00742">
    <property type="entry name" value="GLHYDRLASE35"/>
</dbReference>
<comment type="caution">
    <text evidence="5">The sequence shown here is derived from an EMBL/GenBank/DDBJ whole genome shotgun (WGS) entry which is preliminary data.</text>
</comment>
<dbReference type="InterPro" id="IPR001944">
    <property type="entry name" value="Glycoside_Hdrlase_35"/>
</dbReference>